<dbReference type="InterPro" id="IPR052908">
    <property type="entry name" value="AP-4-A_phosphorylase"/>
</dbReference>
<evidence type="ECO:0000256" key="1">
    <source>
        <dbReference type="PIRSR" id="PIRSR601310-1"/>
    </source>
</evidence>
<organism evidence="5">
    <name type="scientific">Candidatus Enterococcus dunnyi</name>
    <dbReference type="NCBI Taxonomy" id="1834192"/>
    <lineage>
        <taxon>Bacteria</taxon>
        <taxon>Bacillati</taxon>
        <taxon>Bacillota</taxon>
        <taxon>Bacilli</taxon>
        <taxon>Lactobacillales</taxon>
        <taxon>Enterococcaceae</taxon>
        <taxon>Enterococcus</taxon>
    </lineage>
</organism>
<dbReference type="RefSeq" id="WP_087640958.1">
    <property type="nucleotide sequence ID" value="NZ_CP147246.1"/>
</dbReference>
<dbReference type="InterPro" id="IPR001310">
    <property type="entry name" value="Histidine_triad_HIT"/>
</dbReference>
<evidence type="ECO:0000313" key="6">
    <source>
        <dbReference type="EMBL" id="WYJ93720.1"/>
    </source>
</evidence>
<feature type="active site" description="Tele-AMP-histidine intermediate" evidence="1">
    <location>
        <position position="91"/>
    </location>
</feature>
<reference evidence="5" key="1">
    <citation type="submission" date="2017-05" db="EMBL/GenBank/DDBJ databases">
        <title>The Genome Sequence of Enterococcus sp. 9D6_DIV0238.</title>
        <authorList>
            <consortium name="The Broad Institute Genomics Platform"/>
            <consortium name="The Broad Institute Genomic Center for Infectious Diseases"/>
            <person name="Earl A."/>
            <person name="Manson A."/>
            <person name="Schwartman J."/>
            <person name="Gilmore M."/>
            <person name="Abouelleil A."/>
            <person name="Cao P."/>
            <person name="Chapman S."/>
            <person name="Cusick C."/>
            <person name="Shea T."/>
            <person name="Young S."/>
            <person name="Neafsey D."/>
            <person name="Nusbaum C."/>
            <person name="Birren B."/>
        </authorList>
    </citation>
    <scope>NUCLEOTIDE SEQUENCE [LARGE SCALE GENOMIC DNA]</scope>
    <source>
        <strain evidence="5">9D6_DIV0238</strain>
    </source>
</reference>
<evidence type="ECO:0000313" key="7">
    <source>
        <dbReference type="Proteomes" id="UP000196151"/>
    </source>
</evidence>
<dbReference type="PROSITE" id="PS51084">
    <property type="entry name" value="HIT_2"/>
    <property type="match status" value="1"/>
</dbReference>
<dbReference type="Pfam" id="PF01230">
    <property type="entry name" value="HIT"/>
    <property type="match status" value="1"/>
</dbReference>
<keyword evidence="7" id="KW-1185">Reference proteome</keyword>
<sequence>MCVFCNKINFILENELAGAFYDTSPVNKGHMLIIPKKHKVDYFDLSIEEKIAIDKLLQEGKQLLDEKYQPDAYNIGANCGVDAGQSILHCHIHLIPRYHGDMLEPKGGVRGVIPSKHAY</sequence>
<evidence type="ECO:0000313" key="5">
    <source>
        <dbReference type="EMBL" id="OUZ33148.1"/>
    </source>
</evidence>
<dbReference type="PANTHER" id="PTHR42997">
    <property type="entry name" value="HIT FAMILY HYDROLASE"/>
    <property type="match status" value="1"/>
</dbReference>
<dbReference type="InterPro" id="IPR036265">
    <property type="entry name" value="HIT-like_sf"/>
</dbReference>
<dbReference type="EMBL" id="CP147246">
    <property type="protein sequence ID" value="WYJ93720.1"/>
    <property type="molecule type" value="Genomic_DNA"/>
</dbReference>
<reference evidence="6" key="2">
    <citation type="submission" date="2017-05" db="EMBL/GenBank/DDBJ databases">
        <authorList>
            <consortium name="The Broad Institute Genomics Platform"/>
            <consortium name="The Broad Institute Genomic Center for Infectious Diseases"/>
            <person name="Earl A."/>
            <person name="Manson A."/>
            <person name="Schwartman J."/>
            <person name="Gilmore M."/>
            <person name="Abouelleil A."/>
            <person name="Cao P."/>
            <person name="Chapman S."/>
            <person name="Cusick C."/>
            <person name="Shea T."/>
            <person name="Young S."/>
            <person name="Neafsey D."/>
            <person name="Nusbaum C."/>
            <person name="Birren B."/>
        </authorList>
    </citation>
    <scope>NUCLEOTIDE SEQUENCE</scope>
    <source>
        <strain evidence="6">9D6_DIV0238</strain>
    </source>
</reference>
<dbReference type="EMBL" id="NIBQ01000002">
    <property type="protein sequence ID" value="OUZ33148.1"/>
    <property type="molecule type" value="Genomic_DNA"/>
</dbReference>
<dbReference type="AlphaFoldDB" id="A0A200J7K5"/>
<protein>
    <recommendedName>
        <fullName evidence="4">HIT domain-containing protein</fullName>
    </recommendedName>
</protein>
<dbReference type="OrthoDB" id="9784774at2"/>
<accession>A0A200J7K5</accession>
<dbReference type="SUPFAM" id="SSF54197">
    <property type="entry name" value="HIT-like"/>
    <property type="match status" value="1"/>
</dbReference>
<reference evidence="6" key="3">
    <citation type="submission" date="2024-03" db="EMBL/GenBank/DDBJ databases">
        <title>The Genome Sequence of Enterococcus sp. DIV0238c.</title>
        <authorList>
            <consortium name="The Broad Institute Genomics Platform"/>
            <consortium name="The Broad Institute Microbial Omics Core"/>
            <consortium name="The Broad Institute Genomic Center for Infectious Diseases"/>
            <person name="Earl A."/>
            <person name="Manson A."/>
            <person name="Gilmore M."/>
            <person name="Schwartman J."/>
            <person name="Shea T."/>
            <person name="Abouelleil A."/>
            <person name="Cao P."/>
            <person name="Chapman S."/>
            <person name="Cusick C."/>
            <person name="Young S."/>
            <person name="Neafsey D."/>
            <person name="Nusbaum C."/>
            <person name="Birren B."/>
        </authorList>
    </citation>
    <scope>NUCLEOTIDE SEQUENCE</scope>
    <source>
        <strain evidence="6">9D6_DIV0238</strain>
    </source>
</reference>
<feature type="short sequence motif" description="Histidine triad motif" evidence="2 3">
    <location>
        <begin position="89"/>
        <end position="93"/>
    </location>
</feature>
<dbReference type="Gene3D" id="3.30.428.10">
    <property type="entry name" value="HIT-like"/>
    <property type="match status" value="1"/>
</dbReference>
<evidence type="ECO:0000259" key="4">
    <source>
        <dbReference type="PROSITE" id="PS51084"/>
    </source>
</evidence>
<name>A0A200J7K5_9ENTE</name>
<dbReference type="InterPro" id="IPR011146">
    <property type="entry name" value="HIT-like"/>
</dbReference>
<evidence type="ECO:0000256" key="2">
    <source>
        <dbReference type="PIRSR" id="PIRSR601310-3"/>
    </source>
</evidence>
<proteinExistence type="predicted"/>
<evidence type="ECO:0000256" key="3">
    <source>
        <dbReference type="PROSITE-ProRule" id="PRU00464"/>
    </source>
</evidence>
<gene>
    <name evidence="6" type="ORF">A5889_001222</name>
    <name evidence="5" type="ORF">A5889_001857</name>
</gene>
<dbReference type="PANTHER" id="PTHR42997:SF1">
    <property type="entry name" value="AP-4-A PHOSPHORYLASE"/>
    <property type="match status" value="1"/>
</dbReference>
<feature type="domain" description="HIT" evidence="4">
    <location>
        <begin position="1"/>
        <end position="104"/>
    </location>
</feature>
<dbReference type="GO" id="GO:0003824">
    <property type="term" value="F:catalytic activity"/>
    <property type="evidence" value="ECO:0007669"/>
    <property type="project" value="InterPro"/>
</dbReference>
<dbReference type="Proteomes" id="UP000196151">
    <property type="component" value="Chromosome"/>
</dbReference>
<dbReference type="PRINTS" id="PR00332">
    <property type="entry name" value="HISTRIAD"/>
</dbReference>